<keyword evidence="2" id="KW-1133">Transmembrane helix</keyword>
<gene>
    <name evidence="3" type="ORF">CVS47_01455</name>
    <name evidence="4" type="ORF">CVS47_01476</name>
</gene>
<evidence type="ECO:0000313" key="5">
    <source>
        <dbReference type="Proteomes" id="UP000276888"/>
    </source>
</evidence>
<feature type="region of interest" description="Disordered" evidence="1">
    <location>
        <begin position="284"/>
        <end position="353"/>
    </location>
</feature>
<keyword evidence="5" id="KW-1185">Reference proteome</keyword>
<proteinExistence type="predicted"/>
<accession>A0A3Q9IZ73</accession>
<dbReference type="AlphaFoldDB" id="A0A3Q9IZ73"/>
<sequence length="449" mass="45329">MRAVAPPEAPWPGLLVHTPQGEAHVLVDADVLEEEWAGWDAAASGHLLSPCDIVRRADGHDVALPHCVERADAFLVRRRGADAPLSDGECLTCAVSLLRGAAECAAAGIPEPHGTWWLTDAGRPVLATGATEAGRSTAELLAELGDHAHGALRHAILDVRDALDDRRALMRDVDRLEASLFAVGEPAPLATTMLTPQRARTAGVPDVPEAAGPERRARWADLIAAHVDGDIADAASQAVTSVWRRLRRPTRSRRAPWVLAAGIVVVVVGAGLMWPGGGVDPAGGSPVAADAAEGSAGEGGVPGGSTEAVPTDAAAPIPSPGPPPEPAPAPAPAPDPGAQPPVAAPSTPGGTGGGWVDAAEALLAARTACAGEAGCLATVAEDPARVFPAGAADLPGGQRSITLLDEYGGAAVVRVDATATGATSQLVVLVLTAGKALLRDIHDVAEQGG</sequence>
<evidence type="ECO:0000313" key="3">
    <source>
        <dbReference type="EMBL" id="AZS36842.1"/>
    </source>
</evidence>
<reference evidence="3 5" key="1">
    <citation type="submission" date="2018-08" db="EMBL/GenBank/DDBJ databases">
        <title>Microbacterium lemovicicum sp. nov., a bacterium isolated from a natural uranium-rich soil.</title>
        <authorList>
            <person name="ORTET P."/>
        </authorList>
    </citation>
    <scope>NUCLEOTIDE SEQUENCE [LARGE SCALE GENOMIC DNA]</scope>
    <source>
        <strain evidence="3 5">Viu22</strain>
    </source>
</reference>
<name>A0A3Q9IZ73_9MICO</name>
<dbReference type="Proteomes" id="UP000276888">
    <property type="component" value="Chromosome"/>
</dbReference>
<protein>
    <submittedName>
        <fullName evidence="3">Uncharacterized protein</fullName>
    </submittedName>
</protein>
<feature type="compositionally biased region" description="Pro residues" evidence="1">
    <location>
        <begin position="317"/>
        <end position="343"/>
    </location>
</feature>
<dbReference type="KEGG" id="mlv:CVS47_01476"/>
<organism evidence="3 5">
    <name type="scientific">Microbacterium lemovicicum</name>
    <dbReference type="NCBI Taxonomy" id="1072463"/>
    <lineage>
        <taxon>Bacteria</taxon>
        <taxon>Bacillati</taxon>
        <taxon>Actinomycetota</taxon>
        <taxon>Actinomycetes</taxon>
        <taxon>Micrococcales</taxon>
        <taxon>Microbacteriaceae</taxon>
        <taxon>Microbacterium</taxon>
    </lineage>
</organism>
<keyword evidence="2" id="KW-0812">Transmembrane</keyword>
<feature type="compositionally biased region" description="Low complexity" evidence="1">
    <location>
        <begin position="304"/>
        <end position="316"/>
    </location>
</feature>
<feature type="compositionally biased region" description="Low complexity" evidence="1">
    <location>
        <begin position="285"/>
        <end position="295"/>
    </location>
</feature>
<dbReference type="KEGG" id="mlv:CVS47_01455"/>
<dbReference type="EMBL" id="CP031423">
    <property type="protein sequence ID" value="AZS36842.1"/>
    <property type="molecule type" value="Genomic_DNA"/>
</dbReference>
<evidence type="ECO:0000313" key="4">
    <source>
        <dbReference type="EMBL" id="AZS36862.1"/>
    </source>
</evidence>
<dbReference type="EMBL" id="CP031423">
    <property type="protein sequence ID" value="AZS36862.1"/>
    <property type="molecule type" value="Genomic_DNA"/>
</dbReference>
<evidence type="ECO:0000256" key="2">
    <source>
        <dbReference type="SAM" id="Phobius"/>
    </source>
</evidence>
<evidence type="ECO:0000256" key="1">
    <source>
        <dbReference type="SAM" id="MobiDB-lite"/>
    </source>
</evidence>
<feature type="transmembrane region" description="Helical" evidence="2">
    <location>
        <begin position="255"/>
        <end position="274"/>
    </location>
</feature>
<keyword evidence="2" id="KW-0472">Membrane</keyword>